<feature type="transmembrane region" description="Helical" evidence="7">
    <location>
        <begin position="108"/>
        <end position="130"/>
    </location>
</feature>
<dbReference type="Pfam" id="PF00528">
    <property type="entry name" value="BPD_transp_1"/>
    <property type="match status" value="1"/>
</dbReference>
<dbReference type="InterPro" id="IPR000515">
    <property type="entry name" value="MetI-like"/>
</dbReference>
<evidence type="ECO:0000256" key="5">
    <source>
        <dbReference type="ARBA" id="ARBA00022989"/>
    </source>
</evidence>
<dbReference type="HOGENOM" id="CLU_016047_0_0_12"/>
<feature type="transmembrane region" description="Helical" evidence="7">
    <location>
        <begin position="273"/>
        <end position="296"/>
    </location>
</feature>
<dbReference type="InterPro" id="IPR050809">
    <property type="entry name" value="UgpAE/MalFG_permease"/>
</dbReference>
<dbReference type="PANTHER" id="PTHR43227:SF7">
    <property type="entry name" value="ARABINOOLIGOSACCHARIDES TRANSPORT SYSTEM PERMEASE PROTEIN ARAP"/>
    <property type="match status" value="1"/>
</dbReference>
<evidence type="ECO:0000313" key="9">
    <source>
        <dbReference type="EMBL" id="AEF86284.1"/>
    </source>
</evidence>
<gene>
    <name evidence="9" type="ordered locus">TREPR_3844</name>
</gene>
<feature type="domain" description="ABC transmembrane type-1" evidence="8">
    <location>
        <begin position="71"/>
        <end position="292"/>
    </location>
</feature>
<keyword evidence="5 7" id="KW-1133">Transmembrane helix</keyword>
<evidence type="ECO:0000256" key="1">
    <source>
        <dbReference type="ARBA" id="ARBA00004651"/>
    </source>
</evidence>
<keyword evidence="6 7" id="KW-0472">Membrane</keyword>
<dbReference type="RefSeq" id="WP_015706495.1">
    <property type="nucleotide sequence ID" value="NC_015578.1"/>
</dbReference>
<feature type="transmembrane region" description="Helical" evidence="7">
    <location>
        <begin position="159"/>
        <end position="182"/>
    </location>
</feature>
<sequence>MRKNSTLPMKIIFLGPAVFCYLVVFLYPTLRTAFMSFFKVDAITDALAKWSFTGLGNYASLFKSTLFMRSMQNIAGIWFYGGLLVFALGLLFAVILTSGVRYKAFFRAFIYLPNVISAVAMGTMWMQYVYSPRYGLLKNVFGFLKLEKLAAIQLTSPDYIFAALLVAYCFGMVGYFMLIFMAGIEKIPVDYYEVAVIEGASRWKQFVKITIPLMKNVLRTNIVLWTISTVGFFVWSMIFSPLNPEPGTVTPMVYMYQMIFGANMVVTERNVGIGAAVGVLLSLLVVVVFAAATKLIRDDDVEF</sequence>
<dbReference type="eggNOG" id="COG1175">
    <property type="taxonomic scope" value="Bacteria"/>
</dbReference>
<evidence type="ECO:0000259" key="8">
    <source>
        <dbReference type="PROSITE" id="PS50928"/>
    </source>
</evidence>
<evidence type="ECO:0000256" key="2">
    <source>
        <dbReference type="ARBA" id="ARBA00022448"/>
    </source>
</evidence>
<dbReference type="KEGG" id="tpi:TREPR_3844"/>
<evidence type="ECO:0000256" key="4">
    <source>
        <dbReference type="ARBA" id="ARBA00022692"/>
    </source>
</evidence>
<protein>
    <submittedName>
        <fullName evidence="9">ABC transporter, permease protein</fullName>
    </submittedName>
</protein>
<organism evidence="9 10">
    <name type="scientific">Treponema primitia (strain ATCC BAA-887 / DSM 12427 / ZAS-2)</name>
    <dbReference type="NCBI Taxonomy" id="545694"/>
    <lineage>
        <taxon>Bacteria</taxon>
        <taxon>Pseudomonadati</taxon>
        <taxon>Spirochaetota</taxon>
        <taxon>Spirochaetia</taxon>
        <taxon>Spirochaetales</taxon>
        <taxon>Treponemataceae</taxon>
        <taxon>Treponema</taxon>
    </lineage>
</organism>
<evidence type="ECO:0000256" key="3">
    <source>
        <dbReference type="ARBA" id="ARBA00022475"/>
    </source>
</evidence>
<dbReference type="GO" id="GO:0055085">
    <property type="term" value="P:transmembrane transport"/>
    <property type="evidence" value="ECO:0007669"/>
    <property type="project" value="InterPro"/>
</dbReference>
<proteinExistence type="inferred from homology"/>
<dbReference type="InterPro" id="IPR035906">
    <property type="entry name" value="MetI-like_sf"/>
</dbReference>
<feature type="transmembrane region" description="Helical" evidence="7">
    <location>
        <begin position="248"/>
        <end position="266"/>
    </location>
</feature>
<keyword evidence="2 7" id="KW-0813">Transport</keyword>
<reference evidence="10" key="1">
    <citation type="submission" date="2009-12" db="EMBL/GenBank/DDBJ databases">
        <title>Complete sequence of Treponema primitia strain ZAS-2.</title>
        <authorList>
            <person name="Tetu S.G."/>
            <person name="Matson E."/>
            <person name="Ren Q."/>
            <person name="Seshadri R."/>
            <person name="Elbourne L."/>
            <person name="Hassan K.A."/>
            <person name="Durkin A."/>
            <person name="Radune D."/>
            <person name="Mohamoud Y."/>
            <person name="Shay R."/>
            <person name="Jin S."/>
            <person name="Zhang X."/>
            <person name="Lucey K."/>
            <person name="Ballor N.R."/>
            <person name="Ottesen E."/>
            <person name="Rosenthal R."/>
            <person name="Allen A."/>
            <person name="Leadbetter J.R."/>
            <person name="Paulsen I.T."/>
        </authorList>
    </citation>
    <scope>NUCLEOTIDE SEQUENCE [LARGE SCALE GENOMIC DNA]</scope>
    <source>
        <strain evidence="10">ATCC BAA-887 / DSM 12427 / ZAS-2</strain>
    </source>
</reference>
<name>F5YP49_TREPZ</name>
<dbReference type="CDD" id="cd06261">
    <property type="entry name" value="TM_PBP2"/>
    <property type="match status" value="1"/>
</dbReference>
<evidence type="ECO:0000256" key="7">
    <source>
        <dbReference type="RuleBase" id="RU363032"/>
    </source>
</evidence>
<keyword evidence="3" id="KW-1003">Cell membrane</keyword>
<feature type="transmembrane region" description="Helical" evidence="7">
    <location>
        <begin position="12"/>
        <end position="30"/>
    </location>
</feature>
<dbReference type="OrthoDB" id="367897at2"/>
<dbReference type="Gene3D" id="1.10.3720.10">
    <property type="entry name" value="MetI-like"/>
    <property type="match status" value="1"/>
</dbReference>
<comment type="similarity">
    <text evidence="7">Belongs to the binding-protein-dependent transport system permease family.</text>
</comment>
<keyword evidence="4 7" id="KW-0812">Transmembrane</keyword>
<reference evidence="9 10" key="2">
    <citation type="journal article" date="2011" name="ISME J.">
        <title>RNA-seq reveals cooperative metabolic interactions between two termite-gut spirochete species in co-culture.</title>
        <authorList>
            <person name="Rosenthal A.Z."/>
            <person name="Matson E.G."/>
            <person name="Eldar A."/>
            <person name="Leadbetter J.R."/>
        </authorList>
    </citation>
    <scope>NUCLEOTIDE SEQUENCE [LARGE SCALE GENOMIC DNA]</scope>
    <source>
        <strain evidence="10">ATCC BAA-887 / DSM 12427 / ZAS-2</strain>
    </source>
</reference>
<dbReference type="EMBL" id="CP001843">
    <property type="protein sequence ID" value="AEF86284.1"/>
    <property type="molecule type" value="Genomic_DNA"/>
</dbReference>
<dbReference type="PANTHER" id="PTHR43227">
    <property type="entry name" value="BLL4140 PROTEIN"/>
    <property type="match status" value="1"/>
</dbReference>
<feature type="transmembrane region" description="Helical" evidence="7">
    <location>
        <begin position="222"/>
        <end position="242"/>
    </location>
</feature>
<keyword evidence="10" id="KW-1185">Reference proteome</keyword>
<dbReference type="STRING" id="545694.TREPR_3844"/>
<dbReference type="AlphaFoldDB" id="F5YP49"/>
<accession>F5YP49</accession>
<comment type="subcellular location">
    <subcellularLocation>
        <location evidence="1 7">Cell membrane</location>
        <topology evidence="1 7">Multi-pass membrane protein</topology>
    </subcellularLocation>
</comment>
<dbReference type="PROSITE" id="PS50928">
    <property type="entry name" value="ABC_TM1"/>
    <property type="match status" value="1"/>
</dbReference>
<dbReference type="SUPFAM" id="SSF161098">
    <property type="entry name" value="MetI-like"/>
    <property type="match status" value="1"/>
</dbReference>
<dbReference type="Proteomes" id="UP000009223">
    <property type="component" value="Chromosome"/>
</dbReference>
<evidence type="ECO:0000313" key="10">
    <source>
        <dbReference type="Proteomes" id="UP000009223"/>
    </source>
</evidence>
<evidence type="ECO:0000256" key="6">
    <source>
        <dbReference type="ARBA" id="ARBA00023136"/>
    </source>
</evidence>
<feature type="transmembrane region" description="Helical" evidence="7">
    <location>
        <begin position="77"/>
        <end position="96"/>
    </location>
</feature>
<dbReference type="GO" id="GO:0005886">
    <property type="term" value="C:plasma membrane"/>
    <property type="evidence" value="ECO:0007669"/>
    <property type="project" value="UniProtKB-SubCell"/>
</dbReference>